<accession>A0A8I0AFR5</accession>
<dbReference type="EMBL" id="JACOOT010000033">
    <property type="protein sequence ID" value="MBC5652288.1"/>
    <property type="molecule type" value="Genomic_DNA"/>
</dbReference>
<gene>
    <name evidence="1" type="ORF">H8S54_14570</name>
</gene>
<sequence>MKTYYSFVYLDDNIIDGLYSQLFGDAVEICTMKEDTTNIDASIKSNLMNIIKSTILGQSKTSISEQEKMVISTSKKAQLLINHLKKEEISIQEIISHNQPFNESIYFVGKAYFVISDIYDEETGLSLFSNRLEDELRYIGNNTFVIVLESGNTKFIKQNCLDDKKNKDYLYGIMLHMSSPKMKKNIRHLTWRVERSKGFDFYIFGELIKCSEEYYKICPFAVWC</sequence>
<name>A0A8I0AFR5_9FIRM</name>
<protein>
    <submittedName>
        <fullName evidence="1">Uncharacterized protein</fullName>
    </submittedName>
</protein>
<proteinExistence type="predicted"/>
<reference evidence="1 2" key="1">
    <citation type="submission" date="2020-08" db="EMBL/GenBank/DDBJ databases">
        <title>Genome public.</title>
        <authorList>
            <person name="Liu C."/>
            <person name="Sun Q."/>
        </authorList>
    </citation>
    <scope>NUCLEOTIDE SEQUENCE [LARGE SCALE GENOMIC DNA]</scope>
    <source>
        <strain evidence="1 2">BX17</strain>
    </source>
</reference>
<evidence type="ECO:0000313" key="1">
    <source>
        <dbReference type="EMBL" id="MBC5652288.1"/>
    </source>
</evidence>
<organism evidence="1 2">
    <name type="scientific">Blautia segnis</name>
    <dbReference type="NCBI Taxonomy" id="2763030"/>
    <lineage>
        <taxon>Bacteria</taxon>
        <taxon>Bacillati</taxon>
        <taxon>Bacillota</taxon>
        <taxon>Clostridia</taxon>
        <taxon>Lachnospirales</taxon>
        <taxon>Lachnospiraceae</taxon>
        <taxon>Blautia</taxon>
    </lineage>
</organism>
<keyword evidence="2" id="KW-1185">Reference proteome</keyword>
<dbReference type="AlphaFoldDB" id="A0A8I0AFR5"/>
<dbReference type="Proteomes" id="UP000652847">
    <property type="component" value="Unassembled WGS sequence"/>
</dbReference>
<evidence type="ECO:0000313" key="2">
    <source>
        <dbReference type="Proteomes" id="UP000652847"/>
    </source>
</evidence>
<comment type="caution">
    <text evidence="1">The sequence shown here is derived from an EMBL/GenBank/DDBJ whole genome shotgun (WGS) entry which is preliminary data.</text>
</comment>
<dbReference type="RefSeq" id="WP_186901730.1">
    <property type="nucleotide sequence ID" value="NZ_JACOOT010000033.1"/>
</dbReference>